<name>A0ABQ4LZ95_9BACL</name>
<dbReference type="EMBL" id="BORW01000019">
    <property type="protein sequence ID" value="GIO68601.1"/>
    <property type="molecule type" value="Genomic_DNA"/>
</dbReference>
<organism evidence="1 2">
    <name type="scientific">Paenibacillus cookii</name>
    <dbReference type="NCBI Taxonomy" id="157839"/>
    <lineage>
        <taxon>Bacteria</taxon>
        <taxon>Bacillati</taxon>
        <taxon>Bacillota</taxon>
        <taxon>Bacilli</taxon>
        <taxon>Bacillales</taxon>
        <taxon>Paenibacillaceae</taxon>
        <taxon>Paenibacillus</taxon>
    </lineage>
</organism>
<proteinExistence type="predicted"/>
<gene>
    <name evidence="1" type="ORF">J21TS3_34220</name>
</gene>
<sequence length="111" mass="12870">MSRAEWNINPAKPRIRRKYGNILQILNRKVGVLTMSLPKKMDQKTANELRSILTKMNITQSKVKINLDNQTIEVEDDYSIDDILESAGVLTPEQAKQLADEVKKMREEEWN</sequence>
<dbReference type="RefSeq" id="WP_230191323.1">
    <property type="nucleotide sequence ID" value="NZ_BORW01000019.1"/>
</dbReference>
<comment type="caution">
    <text evidence="1">The sequence shown here is derived from an EMBL/GenBank/DDBJ whole genome shotgun (WGS) entry which is preliminary data.</text>
</comment>
<evidence type="ECO:0000313" key="1">
    <source>
        <dbReference type="EMBL" id="GIO68601.1"/>
    </source>
</evidence>
<accession>A0ABQ4LZ95</accession>
<keyword evidence="2" id="KW-1185">Reference proteome</keyword>
<reference evidence="1 2" key="1">
    <citation type="submission" date="2021-03" db="EMBL/GenBank/DDBJ databases">
        <title>Antimicrobial resistance genes in bacteria isolated from Japanese honey, and their potential for conferring macrolide and lincosamide resistance in the American foulbrood pathogen Paenibacillus larvae.</title>
        <authorList>
            <person name="Okamoto M."/>
            <person name="Kumagai M."/>
            <person name="Kanamori H."/>
            <person name="Takamatsu D."/>
        </authorList>
    </citation>
    <scope>NUCLEOTIDE SEQUENCE [LARGE SCALE GENOMIC DNA]</scope>
    <source>
        <strain evidence="1 2">J21TS3</strain>
    </source>
</reference>
<dbReference type="Proteomes" id="UP000680638">
    <property type="component" value="Unassembled WGS sequence"/>
</dbReference>
<evidence type="ECO:0000313" key="2">
    <source>
        <dbReference type="Proteomes" id="UP000680638"/>
    </source>
</evidence>
<protein>
    <submittedName>
        <fullName evidence="1">Uncharacterized protein</fullName>
    </submittedName>
</protein>